<dbReference type="Gene3D" id="1.10.3210.10">
    <property type="entry name" value="Hypothetical protein af1432"/>
    <property type="match status" value="1"/>
</dbReference>
<dbReference type="EMBL" id="RHLK01000017">
    <property type="protein sequence ID" value="MVP02067.1"/>
    <property type="molecule type" value="Genomic_DNA"/>
</dbReference>
<dbReference type="AlphaFoldDB" id="A0A7X3FLY9"/>
<dbReference type="OrthoDB" id="9759601at2"/>
<keyword evidence="1" id="KW-0472">Membrane</keyword>
<keyword evidence="1" id="KW-1133">Transmembrane helix</keyword>
<dbReference type="PANTHER" id="PTHR43155:SF2">
    <property type="entry name" value="CYCLIC DI-GMP PHOSPHODIESTERASE PA4108"/>
    <property type="match status" value="1"/>
</dbReference>
<dbReference type="Proteomes" id="UP000490800">
    <property type="component" value="Unassembled WGS sequence"/>
</dbReference>
<feature type="transmembrane region" description="Helical" evidence="1">
    <location>
        <begin position="40"/>
        <end position="57"/>
    </location>
</feature>
<evidence type="ECO:0000313" key="3">
    <source>
        <dbReference type="EMBL" id="MVP02067.1"/>
    </source>
</evidence>
<feature type="domain" description="HD-GYP" evidence="2">
    <location>
        <begin position="272"/>
        <end position="463"/>
    </location>
</feature>
<accession>A0A7X3FLY9</accession>
<dbReference type="SMART" id="SM00471">
    <property type="entry name" value="HDc"/>
    <property type="match status" value="1"/>
</dbReference>
<dbReference type="InterPro" id="IPR006675">
    <property type="entry name" value="HDIG_dom"/>
</dbReference>
<dbReference type="InterPro" id="IPR003607">
    <property type="entry name" value="HD/PDEase_dom"/>
</dbReference>
<dbReference type="NCBIfam" id="TIGR00277">
    <property type="entry name" value="HDIG"/>
    <property type="match status" value="1"/>
</dbReference>
<dbReference type="Pfam" id="PF13487">
    <property type="entry name" value="HD_5"/>
    <property type="match status" value="1"/>
</dbReference>
<evidence type="ECO:0000256" key="1">
    <source>
        <dbReference type="SAM" id="Phobius"/>
    </source>
</evidence>
<dbReference type="InterPro" id="IPR037522">
    <property type="entry name" value="HD_GYP_dom"/>
</dbReference>
<gene>
    <name evidence="3" type="ORF">EDM21_21545</name>
</gene>
<dbReference type="RefSeq" id="WP_157338491.1">
    <property type="nucleotide sequence ID" value="NZ_RHLK01000017.1"/>
</dbReference>
<dbReference type="PANTHER" id="PTHR43155">
    <property type="entry name" value="CYCLIC DI-GMP PHOSPHODIESTERASE PA4108-RELATED"/>
    <property type="match status" value="1"/>
</dbReference>
<comment type="caution">
    <text evidence="3">The sequence shown here is derived from an EMBL/GenBank/DDBJ whole genome shotgun (WGS) entry which is preliminary data.</text>
</comment>
<feature type="transmembrane region" description="Helical" evidence="1">
    <location>
        <begin position="202"/>
        <end position="223"/>
    </location>
</feature>
<organism evidence="3 4">
    <name type="scientific">Paenibacillus lutrae</name>
    <dbReference type="NCBI Taxonomy" id="2078573"/>
    <lineage>
        <taxon>Bacteria</taxon>
        <taxon>Bacillati</taxon>
        <taxon>Bacillota</taxon>
        <taxon>Bacilli</taxon>
        <taxon>Bacillales</taxon>
        <taxon>Paenibacillaceae</taxon>
        <taxon>Paenibacillus</taxon>
    </lineage>
</organism>
<proteinExistence type="predicted"/>
<feature type="transmembrane region" description="Helical" evidence="1">
    <location>
        <begin position="229"/>
        <end position="247"/>
    </location>
</feature>
<name>A0A7X3FLY9_9BACL</name>
<feature type="transmembrane region" description="Helical" evidence="1">
    <location>
        <begin position="137"/>
        <end position="157"/>
    </location>
</feature>
<sequence length="463" mass="51900">MRIRSLSGPAAIILLPYLLFIFLKSQPGLDAVFVMPRGHFYIVSSVALLAFVIALAVGAAGRRMRNTKVIFLALSFISLAGIFMVHGLSTPDLLLHATHVPGVTATLSVIMATFWLWLSSYPSDNRFIVFLSQHDNILLPVWTLALALFGVTVLSFPELLDSVQTGMDSLNWLLIAVTALFNFVTIYRYYHSYLYSRFPLQIAIVYSAGCLVVSQLIMIQGQAWKSSWWMYHFLLLASMIIMLAGLYKQYAANQSLSGALRALFTTDPIERITNSLSPSVRALMNATENKDVYTAGHNFRVTFYALKLAEEMQLGPDKLRALAHGTIVHDVGKIDIPDAILNKPGKLTDSEREIINQHTVSGYEICRSLGFMEEELGIIRSHHEKWNGEGYPDRLKADQIPLMARIVSVTDVYDALTSNRAYRKALSHEAAMIYLRDNKGIFFDPVCVEAWERACDKDSSIYL</sequence>
<dbReference type="SUPFAM" id="SSF109604">
    <property type="entry name" value="HD-domain/PDEase-like"/>
    <property type="match status" value="1"/>
</dbReference>
<feature type="transmembrane region" description="Helical" evidence="1">
    <location>
        <begin position="169"/>
        <end position="190"/>
    </location>
</feature>
<evidence type="ECO:0000259" key="2">
    <source>
        <dbReference type="PROSITE" id="PS51832"/>
    </source>
</evidence>
<dbReference type="CDD" id="cd00077">
    <property type="entry name" value="HDc"/>
    <property type="match status" value="1"/>
</dbReference>
<dbReference type="PROSITE" id="PS51832">
    <property type="entry name" value="HD_GYP"/>
    <property type="match status" value="1"/>
</dbReference>
<evidence type="ECO:0000313" key="4">
    <source>
        <dbReference type="Proteomes" id="UP000490800"/>
    </source>
</evidence>
<reference evidence="3 4" key="1">
    <citation type="journal article" date="2019" name="Microorganisms">
        <title>Paenibacillus lutrae sp. nov., A Chitinolytic Species Isolated from A River Otter in Castril Natural Park, Granada, Spain.</title>
        <authorList>
            <person name="Rodriguez M."/>
            <person name="Reina J.C."/>
            <person name="Bejar V."/>
            <person name="Llamas I."/>
        </authorList>
    </citation>
    <scope>NUCLEOTIDE SEQUENCE [LARGE SCALE GENOMIC DNA]</scope>
    <source>
        <strain evidence="3 4">N10</strain>
    </source>
</reference>
<feature type="transmembrane region" description="Helical" evidence="1">
    <location>
        <begin position="69"/>
        <end position="88"/>
    </location>
</feature>
<protein>
    <submittedName>
        <fullName evidence="3">HD domain-containing protein</fullName>
    </submittedName>
</protein>
<keyword evidence="1" id="KW-0812">Transmembrane</keyword>
<feature type="transmembrane region" description="Helical" evidence="1">
    <location>
        <begin position="94"/>
        <end position="117"/>
    </location>
</feature>
<keyword evidence="4" id="KW-1185">Reference proteome</keyword>